<reference evidence="1 2" key="1">
    <citation type="submission" date="2024-11" db="EMBL/GenBank/DDBJ databases">
        <title>Identification and Characterization of a Novel Fosfomycin Bacillithiol Transferase FosB8 in Paenibacillus illinoisensis.</title>
        <authorList>
            <person name="Lu W."/>
        </authorList>
    </citation>
    <scope>NUCLEOTIDE SEQUENCE [LARGE SCALE GENOMIC DNA]</scope>
    <source>
        <strain evidence="1 2">WP77</strain>
    </source>
</reference>
<dbReference type="Proteomes" id="UP001618531">
    <property type="component" value="Unassembled WGS sequence"/>
</dbReference>
<accession>A0ABW8I0A7</accession>
<name>A0ABW8I0A7_9BACL</name>
<evidence type="ECO:0000313" key="2">
    <source>
        <dbReference type="Proteomes" id="UP001618531"/>
    </source>
</evidence>
<evidence type="ECO:0000313" key="1">
    <source>
        <dbReference type="EMBL" id="MFK0524933.1"/>
    </source>
</evidence>
<dbReference type="EMBL" id="JBIYSL010000005">
    <property type="protein sequence ID" value="MFK0524933.1"/>
    <property type="molecule type" value="Genomic_DNA"/>
</dbReference>
<protein>
    <submittedName>
        <fullName evidence="1">Uncharacterized protein</fullName>
    </submittedName>
</protein>
<gene>
    <name evidence="1" type="ORF">ACINKY_22270</name>
</gene>
<keyword evidence="2" id="KW-1185">Reference proteome</keyword>
<proteinExistence type="predicted"/>
<organism evidence="1 2">
    <name type="scientific">Paenibacillus illinoisensis</name>
    <dbReference type="NCBI Taxonomy" id="59845"/>
    <lineage>
        <taxon>Bacteria</taxon>
        <taxon>Bacillati</taxon>
        <taxon>Bacillota</taxon>
        <taxon>Bacilli</taxon>
        <taxon>Bacillales</taxon>
        <taxon>Paenibacillaceae</taxon>
        <taxon>Paenibacillus</taxon>
    </lineage>
</organism>
<dbReference type="RefSeq" id="WP_402877598.1">
    <property type="nucleotide sequence ID" value="NZ_JBIYSL010000005.1"/>
</dbReference>
<comment type="caution">
    <text evidence="1">The sequence shown here is derived from an EMBL/GenBank/DDBJ whole genome shotgun (WGS) entry which is preliminary data.</text>
</comment>
<sequence>MWNALERIKQDSCGLRTSFIPDEEHPISTRTGHDAEGVFRCFVLPCRGWSVTCLAAAFQVINPRG</sequence>